<evidence type="ECO:0000313" key="3">
    <source>
        <dbReference type="Proteomes" id="UP001066276"/>
    </source>
</evidence>
<dbReference type="AlphaFoldDB" id="A0AAV7MTP0"/>
<reference evidence="2" key="1">
    <citation type="journal article" date="2022" name="bioRxiv">
        <title>Sequencing and chromosome-scale assembly of the giantPleurodeles waltlgenome.</title>
        <authorList>
            <person name="Brown T."/>
            <person name="Elewa A."/>
            <person name="Iarovenko S."/>
            <person name="Subramanian E."/>
            <person name="Araus A.J."/>
            <person name="Petzold A."/>
            <person name="Susuki M."/>
            <person name="Suzuki K.-i.T."/>
            <person name="Hayashi T."/>
            <person name="Toyoda A."/>
            <person name="Oliveira C."/>
            <person name="Osipova E."/>
            <person name="Leigh N.D."/>
            <person name="Simon A."/>
            <person name="Yun M.H."/>
        </authorList>
    </citation>
    <scope>NUCLEOTIDE SEQUENCE</scope>
    <source>
        <strain evidence="2">20211129_DDA</strain>
        <tissue evidence="2">Liver</tissue>
    </source>
</reference>
<dbReference type="EMBL" id="JANPWB010000013">
    <property type="protein sequence ID" value="KAJ1106120.1"/>
    <property type="molecule type" value="Genomic_DNA"/>
</dbReference>
<feature type="region of interest" description="Disordered" evidence="1">
    <location>
        <begin position="49"/>
        <end position="69"/>
    </location>
</feature>
<name>A0AAV7MTP0_PLEWA</name>
<accession>A0AAV7MTP0</accession>
<dbReference type="Proteomes" id="UP001066276">
    <property type="component" value="Chromosome 9"/>
</dbReference>
<keyword evidence="3" id="KW-1185">Reference proteome</keyword>
<comment type="caution">
    <text evidence="2">The sequence shown here is derived from an EMBL/GenBank/DDBJ whole genome shotgun (WGS) entry which is preliminary data.</text>
</comment>
<evidence type="ECO:0000256" key="1">
    <source>
        <dbReference type="SAM" id="MobiDB-lite"/>
    </source>
</evidence>
<gene>
    <name evidence="2" type="ORF">NDU88_003523</name>
</gene>
<protein>
    <recommendedName>
        <fullName evidence="4">Myb-like domain-containing protein</fullName>
    </recommendedName>
</protein>
<evidence type="ECO:0008006" key="4">
    <source>
        <dbReference type="Google" id="ProtNLM"/>
    </source>
</evidence>
<feature type="non-terminal residue" evidence="2">
    <location>
        <position position="1"/>
    </location>
</feature>
<organism evidence="2 3">
    <name type="scientific">Pleurodeles waltl</name>
    <name type="common">Iberian ribbed newt</name>
    <dbReference type="NCBI Taxonomy" id="8319"/>
    <lineage>
        <taxon>Eukaryota</taxon>
        <taxon>Metazoa</taxon>
        <taxon>Chordata</taxon>
        <taxon>Craniata</taxon>
        <taxon>Vertebrata</taxon>
        <taxon>Euteleostomi</taxon>
        <taxon>Amphibia</taxon>
        <taxon>Batrachia</taxon>
        <taxon>Caudata</taxon>
        <taxon>Salamandroidea</taxon>
        <taxon>Salamandridae</taxon>
        <taxon>Pleurodelinae</taxon>
        <taxon>Pleurodeles</taxon>
    </lineage>
</organism>
<feature type="non-terminal residue" evidence="2">
    <location>
        <position position="83"/>
    </location>
</feature>
<proteinExistence type="predicted"/>
<sequence>VSTQQKRAHWHAIAKEVRTPGVYNWRSTHCHKRWEDLRRWARKIKLGKSSQCGRVGTDPPHAKDPGDCVPRPGWALEGCTAVT</sequence>
<evidence type="ECO:0000313" key="2">
    <source>
        <dbReference type="EMBL" id="KAJ1106120.1"/>
    </source>
</evidence>